<reference evidence="1 2" key="1">
    <citation type="submission" date="2017-11" db="EMBL/GenBank/DDBJ databases">
        <title>De-novo sequencing of pomegranate (Punica granatum L.) genome.</title>
        <authorList>
            <person name="Akparov Z."/>
            <person name="Amiraslanov A."/>
            <person name="Hajiyeva S."/>
            <person name="Abbasov M."/>
            <person name="Kaur K."/>
            <person name="Hamwieh A."/>
            <person name="Solovyev V."/>
            <person name="Salamov A."/>
            <person name="Braich B."/>
            <person name="Kosarev P."/>
            <person name="Mahmoud A."/>
            <person name="Hajiyev E."/>
            <person name="Babayeva S."/>
            <person name="Izzatullayeva V."/>
            <person name="Mammadov A."/>
            <person name="Mammadov A."/>
            <person name="Sharifova S."/>
            <person name="Ojaghi J."/>
            <person name="Eynullazada K."/>
            <person name="Bayramov B."/>
            <person name="Abdulazimova A."/>
            <person name="Shahmuradov I."/>
        </authorList>
    </citation>
    <scope>NUCLEOTIDE SEQUENCE [LARGE SCALE GENOMIC DNA]</scope>
    <source>
        <strain evidence="2">cv. AG2017</strain>
        <tissue evidence="1">Leaf</tissue>
    </source>
</reference>
<evidence type="ECO:0000313" key="1">
    <source>
        <dbReference type="EMBL" id="PKI59577.1"/>
    </source>
</evidence>
<accession>A0A2I0JTD3</accession>
<name>A0A2I0JTD3_PUNGR</name>
<protein>
    <recommendedName>
        <fullName evidence="3">Retrotransposon Copia-like N-terminal domain-containing protein</fullName>
    </recommendedName>
</protein>
<dbReference type="PANTHER" id="PTHR47481:SF31">
    <property type="entry name" value="OS01G0873500 PROTEIN"/>
    <property type="match status" value="1"/>
</dbReference>
<comment type="caution">
    <text evidence="1">The sequence shown here is derived from an EMBL/GenBank/DDBJ whole genome shotgun (WGS) entry which is preliminary data.</text>
</comment>
<keyword evidence="2" id="KW-1185">Reference proteome</keyword>
<dbReference type="AlphaFoldDB" id="A0A2I0JTD3"/>
<organism evidence="1 2">
    <name type="scientific">Punica granatum</name>
    <name type="common">Pomegranate</name>
    <dbReference type="NCBI Taxonomy" id="22663"/>
    <lineage>
        <taxon>Eukaryota</taxon>
        <taxon>Viridiplantae</taxon>
        <taxon>Streptophyta</taxon>
        <taxon>Embryophyta</taxon>
        <taxon>Tracheophyta</taxon>
        <taxon>Spermatophyta</taxon>
        <taxon>Magnoliopsida</taxon>
        <taxon>eudicotyledons</taxon>
        <taxon>Gunneridae</taxon>
        <taxon>Pentapetalae</taxon>
        <taxon>rosids</taxon>
        <taxon>malvids</taxon>
        <taxon>Myrtales</taxon>
        <taxon>Lythraceae</taxon>
        <taxon>Punica</taxon>
    </lineage>
</organism>
<gene>
    <name evidence="1" type="ORF">CRG98_019986</name>
</gene>
<dbReference type="Proteomes" id="UP000233551">
    <property type="component" value="Unassembled WGS sequence"/>
</dbReference>
<evidence type="ECO:0000313" key="2">
    <source>
        <dbReference type="Proteomes" id="UP000233551"/>
    </source>
</evidence>
<proteinExistence type="predicted"/>
<dbReference type="EMBL" id="PGOL01001263">
    <property type="protein sequence ID" value="PKI59577.1"/>
    <property type="molecule type" value="Genomic_DNA"/>
</dbReference>
<dbReference type="PANTHER" id="PTHR47481">
    <property type="match status" value="1"/>
</dbReference>
<sequence>MASPDMPEPSSPECTIVTDEQIMDELKKEMAINSGIGQIDMIEEDAVSLGDDDNLHNSCQEQARTDEDDQQSCNEMSWKKTTEAINEVQLQGTHSIQAQERWQLYDQRLAEMRYNEYLDDFNTLHSEPVIDGALASVKAHADKLYTRNSYNILCQEMKYEAMYVVKWEKSLSDGPNDDMPDGSEEGGLMQYKPNTYTEGEFREIGVQTENGKKSLQGSKTSPVASQTTQLAFPFPDTVNVVNFFTLKLTENNYFLWETYVMSLVESLDLLGFLNGETVPPAKMVQRDGAGVKNPDYTCWVYIDQLVKSWIIRTLSEEVLGHAVGLTTAAWRPIIDSSGFSIKDSLKNRLLLKGATNQGLYTTMIHSLLCSSLRGINL</sequence>
<evidence type="ECO:0008006" key="3">
    <source>
        <dbReference type="Google" id="ProtNLM"/>
    </source>
</evidence>
<dbReference type="STRING" id="22663.A0A2I0JTD3"/>